<comment type="caution">
    <text evidence="1">The sequence shown here is derived from an EMBL/GenBank/DDBJ whole genome shotgun (WGS) entry which is preliminary data.</text>
</comment>
<name>A0A8S0WCH5_CYCAE</name>
<dbReference type="SUPFAM" id="SSF52047">
    <property type="entry name" value="RNI-like"/>
    <property type="match status" value="1"/>
</dbReference>
<proteinExistence type="predicted"/>
<evidence type="ECO:0000313" key="1">
    <source>
        <dbReference type="EMBL" id="CAA7259050.1"/>
    </source>
</evidence>
<sequence length="274" mass="31262">MARQATPSSAAAPRKGPCASFSIRIPPELLRVIIENLADDYPTLAAAAAASRLFNEEGRRLLYHVIDQGLGNRYRGPPVKCILDNPFLAQYIQVYSIKTYVWEKQQIDFWAPLAPGPCLQAMTSLKELRLEVHHSNIPDDLLSGELPFQLEILELQSKYWPGISDLLSRQMHLRELTVQVDEETIDPIPLPACARLEYLNANRAIIDALVPNRKMQTLVWIGNIYDLPSPITAFCTKLRGIKAFSFYEDVDLPQYRIWIFYHISEAYSIWSYPT</sequence>
<dbReference type="OrthoDB" id="2950083at2759"/>
<accession>A0A8S0WCH5</accession>
<organism evidence="1 2">
    <name type="scientific">Cyclocybe aegerita</name>
    <name type="common">Black poplar mushroom</name>
    <name type="synonym">Agrocybe aegerita</name>
    <dbReference type="NCBI Taxonomy" id="1973307"/>
    <lineage>
        <taxon>Eukaryota</taxon>
        <taxon>Fungi</taxon>
        <taxon>Dikarya</taxon>
        <taxon>Basidiomycota</taxon>
        <taxon>Agaricomycotina</taxon>
        <taxon>Agaricomycetes</taxon>
        <taxon>Agaricomycetidae</taxon>
        <taxon>Agaricales</taxon>
        <taxon>Agaricineae</taxon>
        <taxon>Bolbitiaceae</taxon>
        <taxon>Cyclocybe</taxon>
    </lineage>
</organism>
<gene>
    <name evidence="1" type="ORF">AAE3_LOCUS1468</name>
</gene>
<dbReference type="EMBL" id="CACVBS010000013">
    <property type="protein sequence ID" value="CAA7259050.1"/>
    <property type="molecule type" value="Genomic_DNA"/>
</dbReference>
<protein>
    <recommendedName>
        <fullName evidence="3">F-box domain-containing protein</fullName>
    </recommendedName>
</protein>
<reference evidence="1 2" key="1">
    <citation type="submission" date="2020-01" db="EMBL/GenBank/DDBJ databases">
        <authorList>
            <person name="Gupta K D."/>
        </authorList>
    </citation>
    <scope>NUCLEOTIDE SEQUENCE [LARGE SCALE GENOMIC DNA]</scope>
</reference>
<evidence type="ECO:0008006" key="3">
    <source>
        <dbReference type="Google" id="ProtNLM"/>
    </source>
</evidence>
<dbReference type="Proteomes" id="UP000467700">
    <property type="component" value="Unassembled WGS sequence"/>
</dbReference>
<keyword evidence="2" id="KW-1185">Reference proteome</keyword>
<evidence type="ECO:0000313" key="2">
    <source>
        <dbReference type="Proteomes" id="UP000467700"/>
    </source>
</evidence>
<dbReference type="AlphaFoldDB" id="A0A8S0WCH5"/>